<gene>
    <name evidence="1" type="ORF">GPUH_LOCUS1194</name>
</gene>
<evidence type="ECO:0000313" key="1">
    <source>
        <dbReference type="EMBL" id="VDK29564.1"/>
    </source>
</evidence>
<evidence type="ECO:0000313" key="2">
    <source>
        <dbReference type="Proteomes" id="UP000271098"/>
    </source>
</evidence>
<dbReference type="Proteomes" id="UP000271098">
    <property type="component" value="Unassembled WGS sequence"/>
</dbReference>
<dbReference type="AlphaFoldDB" id="A0A183CXK3"/>
<evidence type="ECO:0000313" key="3">
    <source>
        <dbReference type="WBParaSite" id="GPUH_0000119401-mRNA-1"/>
    </source>
</evidence>
<keyword evidence="2" id="KW-1185">Reference proteome</keyword>
<dbReference type="WBParaSite" id="GPUH_0000119401-mRNA-1">
    <property type="protein sequence ID" value="GPUH_0000119401-mRNA-1"/>
    <property type="gene ID" value="GPUH_0000119401"/>
</dbReference>
<sequence>MMLTTAFCLLSLPERYRRRTNTGNAECWLETDGSGKHCICRENFCNKLRDRRLFSEG</sequence>
<reference evidence="3" key="1">
    <citation type="submission" date="2016-06" db="UniProtKB">
        <authorList>
            <consortium name="WormBaseParasite"/>
        </authorList>
    </citation>
    <scope>IDENTIFICATION</scope>
</reference>
<protein>
    <submittedName>
        <fullName evidence="3">Activin_recp domain-containing protein</fullName>
    </submittedName>
</protein>
<accession>A0A183CXK3</accession>
<proteinExistence type="predicted"/>
<organism evidence="3">
    <name type="scientific">Gongylonema pulchrum</name>
    <dbReference type="NCBI Taxonomy" id="637853"/>
    <lineage>
        <taxon>Eukaryota</taxon>
        <taxon>Metazoa</taxon>
        <taxon>Ecdysozoa</taxon>
        <taxon>Nematoda</taxon>
        <taxon>Chromadorea</taxon>
        <taxon>Rhabditida</taxon>
        <taxon>Spirurina</taxon>
        <taxon>Spiruromorpha</taxon>
        <taxon>Spiruroidea</taxon>
        <taxon>Gongylonematidae</taxon>
        <taxon>Gongylonema</taxon>
    </lineage>
</organism>
<reference evidence="1 2" key="2">
    <citation type="submission" date="2018-11" db="EMBL/GenBank/DDBJ databases">
        <authorList>
            <consortium name="Pathogen Informatics"/>
        </authorList>
    </citation>
    <scope>NUCLEOTIDE SEQUENCE [LARGE SCALE GENOMIC DNA]</scope>
</reference>
<dbReference type="EMBL" id="UYRT01001373">
    <property type="protein sequence ID" value="VDK29564.1"/>
    <property type="molecule type" value="Genomic_DNA"/>
</dbReference>
<name>A0A183CXK3_9BILA</name>
<dbReference type="OrthoDB" id="5831822at2759"/>